<geneLocation type="plasmid" evidence="3">
    <name>pDeide3</name>
</geneLocation>
<dbReference type="PROSITE" id="PS51071">
    <property type="entry name" value="HTH_RPIR"/>
    <property type="match status" value="1"/>
</dbReference>
<dbReference type="RefSeq" id="WP_012695050.1">
    <property type="nucleotide sequence ID" value="NC_012528.1"/>
</dbReference>
<dbReference type="EMBL" id="CP001117">
    <property type="protein sequence ID" value="ACO48178.1"/>
    <property type="molecule type" value="Genomic_DNA"/>
</dbReference>
<dbReference type="GO" id="GO:0003700">
    <property type="term" value="F:DNA-binding transcription factor activity"/>
    <property type="evidence" value="ECO:0007669"/>
    <property type="project" value="InterPro"/>
</dbReference>
<dbReference type="PANTHER" id="PTHR30514:SF18">
    <property type="entry name" value="RPIR-FAMILY TRANSCRIPTIONAL REGULATOR"/>
    <property type="match status" value="1"/>
</dbReference>
<dbReference type="GO" id="GO:0097367">
    <property type="term" value="F:carbohydrate derivative binding"/>
    <property type="evidence" value="ECO:0007669"/>
    <property type="project" value="InterPro"/>
</dbReference>
<dbReference type="InterPro" id="IPR009057">
    <property type="entry name" value="Homeodomain-like_sf"/>
</dbReference>
<dbReference type="Proteomes" id="UP000002208">
    <property type="component" value="Plasmid 3"/>
</dbReference>
<evidence type="ECO:0000313" key="2">
    <source>
        <dbReference type="EMBL" id="ACO48178.1"/>
    </source>
</evidence>
<sequence>MSTSRPGFINLNGFRQFLQSELPEFSGAQRRLALYILQHAAELPMLTTTALAQAAGTSQSTVTRFASRLGFSSYAAFTDALGRMVLDELHMNIPLERFRHSEGNGGLASLINQEILHLRSLQSLVETKAFHRSVELLTQSRSVLVAGCAASTSLAVHTHLYLSRLRPQVQCATEFNASLFTQAVHYSAGDCALLFSVPRMTGDLARMLGLLQQRDVQVILVTDPSGLIFTEGVTETLVVPVSNTPTTAVPASMMMLASLLIDATALRLPEDSLRNLQRFEGLAKAGNLFVANDPAVRPGWTDPTRHPEEVLSH</sequence>
<gene>
    <name evidence="2" type="ordered locus">Deide_3p02210</name>
</gene>
<dbReference type="OrthoDB" id="63027at2"/>
<protein>
    <submittedName>
        <fullName evidence="2">Putative transcriptional regulator, RpiR family</fullName>
    </submittedName>
</protein>
<accession>C1D3U9</accession>
<keyword evidence="2" id="KW-0614">Plasmid</keyword>
<dbReference type="Pfam" id="PF01380">
    <property type="entry name" value="SIS"/>
    <property type="match status" value="1"/>
</dbReference>
<dbReference type="InterPro" id="IPR046348">
    <property type="entry name" value="SIS_dom_sf"/>
</dbReference>
<keyword evidence="3" id="KW-1185">Reference proteome</keyword>
<dbReference type="HOGENOM" id="CLU_055769_1_1_0"/>
<dbReference type="InterPro" id="IPR001347">
    <property type="entry name" value="SIS_dom"/>
</dbReference>
<reference evidence="2 3" key="1">
    <citation type="journal article" date="2009" name="PLoS Genet.">
        <title>Alliance of proteomics and genomics to unravel the specificities of Sahara bacterium Deinococcus deserti.</title>
        <authorList>
            <person name="de Groot A."/>
            <person name="Dulermo R."/>
            <person name="Ortet P."/>
            <person name="Blanchard L."/>
            <person name="Guerin P."/>
            <person name="Fernandez B."/>
            <person name="Vacherie B."/>
            <person name="Dossat C."/>
            <person name="Jolivet E."/>
            <person name="Siguier P."/>
            <person name="Chandler M."/>
            <person name="Barakat M."/>
            <person name="Dedieu A."/>
            <person name="Barbe V."/>
            <person name="Heulin T."/>
            <person name="Sommer S."/>
            <person name="Achouak W."/>
            <person name="Armengaud J."/>
        </authorList>
    </citation>
    <scope>NUCLEOTIDE SEQUENCE [LARGE SCALE GENOMIC DNA]</scope>
    <source>
        <strain evidence="3">DSM 17065 / CIP 109153 / LMG 22923 / VCD115</strain>
        <plasmid evidence="3">pDeide3</plasmid>
    </source>
</reference>
<evidence type="ECO:0000259" key="1">
    <source>
        <dbReference type="PROSITE" id="PS51071"/>
    </source>
</evidence>
<proteinExistence type="predicted"/>
<dbReference type="KEGG" id="ddr:Deide_3p02210"/>
<dbReference type="SUPFAM" id="SSF53697">
    <property type="entry name" value="SIS domain"/>
    <property type="match status" value="1"/>
</dbReference>
<dbReference type="InterPro" id="IPR000281">
    <property type="entry name" value="HTH_RpiR"/>
</dbReference>
<dbReference type="InterPro" id="IPR047640">
    <property type="entry name" value="RpiR-like"/>
</dbReference>
<organism evidence="2 3">
    <name type="scientific">Deinococcus deserti (strain DSM 17065 / CIP 109153 / LMG 22923 / VCD115)</name>
    <dbReference type="NCBI Taxonomy" id="546414"/>
    <lineage>
        <taxon>Bacteria</taxon>
        <taxon>Thermotogati</taxon>
        <taxon>Deinococcota</taxon>
        <taxon>Deinococci</taxon>
        <taxon>Deinococcales</taxon>
        <taxon>Deinococcaceae</taxon>
        <taxon>Deinococcus</taxon>
    </lineage>
</organism>
<name>C1D3U9_DEIDV</name>
<dbReference type="SUPFAM" id="SSF46689">
    <property type="entry name" value="Homeodomain-like"/>
    <property type="match status" value="1"/>
</dbReference>
<dbReference type="Pfam" id="PF01418">
    <property type="entry name" value="HTH_6"/>
    <property type="match status" value="1"/>
</dbReference>
<dbReference type="Gene3D" id="1.10.10.10">
    <property type="entry name" value="Winged helix-like DNA-binding domain superfamily/Winged helix DNA-binding domain"/>
    <property type="match status" value="1"/>
</dbReference>
<dbReference type="InterPro" id="IPR036388">
    <property type="entry name" value="WH-like_DNA-bd_sf"/>
</dbReference>
<feature type="domain" description="HTH rpiR-type" evidence="1">
    <location>
        <begin position="12"/>
        <end position="88"/>
    </location>
</feature>
<dbReference type="Gene3D" id="3.40.50.10490">
    <property type="entry name" value="Glucose-6-phosphate isomerase like protein, domain 1"/>
    <property type="match status" value="1"/>
</dbReference>
<dbReference type="PANTHER" id="PTHR30514">
    <property type="entry name" value="GLUCOKINASE"/>
    <property type="match status" value="1"/>
</dbReference>
<evidence type="ECO:0000313" key="3">
    <source>
        <dbReference type="Proteomes" id="UP000002208"/>
    </source>
</evidence>
<dbReference type="GO" id="GO:1901135">
    <property type="term" value="P:carbohydrate derivative metabolic process"/>
    <property type="evidence" value="ECO:0007669"/>
    <property type="project" value="InterPro"/>
</dbReference>
<dbReference type="AlphaFoldDB" id="C1D3U9"/>
<dbReference type="GO" id="GO:0003677">
    <property type="term" value="F:DNA binding"/>
    <property type="evidence" value="ECO:0007669"/>
    <property type="project" value="InterPro"/>
</dbReference>